<sequence>MIRQWMLIVIVCAGISLPMCAQQSIPRGRLVQKSQYFSIETDLDAGQTAVIAGYLDAAIQLFQEYLDGEESEWPLRIRLFASYDAFLGVLSTFPAEYNLRNRQDFLFLLNSKRPEMSVLLMYPRDAENLMRASLLKNSFLHYVFSVAPEMSPWLREGLALYFELAHWNEVNRSFELIPNHLYLDRLQLIRETEPLSIEELTSMNNDTLESSLESGLAHSWAIVNYLMMENTEVLQSIIIRELLGESRIHPELLALTESIEAYFNAPGFNALMAAGRHAVSESLYDEAFSLFERARTVNPTAWSAVYYLGLSAFHIEAYDQARDLYEEALAMGAEEALIYYALGILAIQENDFARAESYFILVEERDRQRFSRLINEQRRKMETQQLLQ</sequence>
<dbReference type="SUPFAM" id="SSF48452">
    <property type="entry name" value="TPR-like"/>
    <property type="match status" value="1"/>
</dbReference>
<evidence type="ECO:0008006" key="3">
    <source>
        <dbReference type="Google" id="ProtNLM"/>
    </source>
</evidence>
<gene>
    <name evidence="1" type="ORF">HCT46_03390</name>
</gene>
<dbReference type="InterPro" id="IPR019734">
    <property type="entry name" value="TPR_rpt"/>
</dbReference>
<dbReference type="InterPro" id="IPR011990">
    <property type="entry name" value="TPR-like_helical_dom_sf"/>
</dbReference>
<evidence type="ECO:0000313" key="2">
    <source>
        <dbReference type="Proteomes" id="UP000752013"/>
    </source>
</evidence>
<dbReference type="EMBL" id="JAATLK010000001">
    <property type="protein sequence ID" value="NIZ46958.1"/>
    <property type="molecule type" value="Genomic_DNA"/>
</dbReference>
<name>A0A968GCL0_9SPIO</name>
<protein>
    <recommendedName>
        <fullName evidence="3">Tetratricopeptide repeat protein</fullName>
    </recommendedName>
</protein>
<dbReference type="SMART" id="SM00028">
    <property type="entry name" value="TPR"/>
    <property type="match status" value="3"/>
</dbReference>
<evidence type="ECO:0000313" key="1">
    <source>
        <dbReference type="EMBL" id="NIZ46958.1"/>
    </source>
</evidence>
<reference evidence="1" key="1">
    <citation type="submission" date="2020-03" db="EMBL/GenBank/DDBJ databases">
        <title>Spirochaetal bacteria isolated from arthropods constitute a novel genus Entomospira genus novum within the order Spirochaetales.</title>
        <authorList>
            <person name="Grana-Miraglia L."/>
            <person name="Sikutova S."/>
            <person name="Fingerle V."/>
            <person name="Sing A."/>
            <person name="Castillo-Ramirez S."/>
            <person name="Margos G."/>
            <person name="Rudolf I."/>
        </authorList>
    </citation>
    <scope>NUCLEOTIDE SEQUENCE</scope>
    <source>
        <strain evidence="1">BR208</strain>
    </source>
</reference>
<keyword evidence="2" id="KW-1185">Reference proteome</keyword>
<accession>A0A968GCL0</accession>
<dbReference type="Pfam" id="PF13432">
    <property type="entry name" value="TPR_16"/>
    <property type="match status" value="1"/>
</dbReference>
<dbReference type="Gene3D" id="1.25.40.10">
    <property type="entry name" value="Tetratricopeptide repeat domain"/>
    <property type="match status" value="1"/>
</dbReference>
<comment type="caution">
    <text evidence="1">The sequence shown here is derived from an EMBL/GenBank/DDBJ whole genome shotgun (WGS) entry which is preliminary data.</text>
</comment>
<dbReference type="Proteomes" id="UP000752013">
    <property type="component" value="Unassembled WGS sequence"/>
</dbReference>
<proteinExistence type="predicted"/>
<organism evidence="1 2">
    <name type="scientific">Entomospira nematocerorum</name>
    <dbReference type="NCBI Taxonomy" id="2719987"/>
    <lineage>
        <taxon>Bacteria</taxon>
        <taxon>Pseudomonadati</taxon>
        <taxon>Spirochaetota</taxon>
        <taxon>Spirochaetia</taxon>
        <taxon>Spirochaetales</taxon>
        <taxon>Spirochaetaceae</taxon>
        <taxon>Entomospira</taxon>
    </lineage>
</organism>
<dbReference type="RefSeq" id="WP_167703396.1">
    <property type="nucleotide sequence ID" value="NZ_CP118168.1"/>
</dbReference>
<dbReference type="AlphaFoldDB" id="A0A968GCL0"/>